<name>A0A1B1M5U4_STRLN</name>
<sequence>MPFPDLPRPAPGDVLLVCTCYEDGEARWGGLLDEVGARREGDTLVLDDGGVRLRPVEGPGWDYLHGGNVPALIPDADADTDAVAPVAVLADISVAYGGDGPLLVDLAVTPGRGVRVPSARLGEVLAALLDGTLAFDDLVHGMDRRGMYQGDHGRPAFRAPIPPPRRSFPALPSSGAALLVRTAFADEEGWRALLDALGGPDEDGWVGADPDPDEIDVEHYPLAALVVDDRSFEGLLPGQVPALVPPEEHTTLVALADARTFADPGRPLTVVDLYDAPGHAAVLPCRQVGSLAANLEIGNMDFHEFVAEDGVRPWWEK</sequence>
<organism evidence="2 3">
    <name type="scientific">Streptomyces lincolnensis</name>
    <dbReference type="NCBI Taxonomy" id="1915"/>
    <lineage>
        <taxon>Bacteria</taxon>
        <taxon>Bacillati</taxon>
        <taxon>Actinomycetota</taxon>
        <taxon>Actinomycetes</taxon>
        <taxon>Kitasatosporales</taxon>
        <taxon>Streptomycetaceae</taxon>
        <taxon>Streptomyces</taxon>
    </lineage>
</organism>
<evidence type="ECO:0000259" key="1">
    <source>
        <dbReference type="Pfam" id="PF21962"/>
    </source>
</evidence>
<proteinExistence type="predicted"/>
<keyword evidence="3" id="KW-1185">Reference proteome</keyword>
<dbReference type="OrthoDB" id="7854965at2"/>
<dbReference type="AlphaFoldDB" id="A0A1B1M5U4"/>
<dbReference type="Pfam" id="PF21962">
    <property type="entry name" value="DUF6924"/>
    <property type="match status" value="2"/>
</dbReference>
<evidence type="ECO:0000313" key="2">
    <source>
        <dbReference type="EMBL" id="ANS64005.1"/>
    </source>
</evidence>
<gene>
    <name evidence="2" type="ORF">SLINC_1781</name>
</gene>
<accession>A0A1B1M5U4</accession>
<protein>
    <recommendedName>
        <fullName evidence="1">DUF6924 domain-containing protein</fullName>
    </recommendedName>
</protein>
<feature type="domain" description="DUF6924" evidence="1">
    <location>
        <begin position="177"/>
        <end position="308"/>
    </location>
</feature>
<dbReference type="EMBL" id="CP016438">
    <property type="protein sequence ID" value="ANS64005.1"/>
    <property type="molecule type" value="Genomic_DNA"/>
</dbReference>
<feature type="domain" description="DUF6924" evidence="1">
    <location>
        <begin position="14"/>
        <end position="150"/>
    </location>
</feature>
<dbReference type="STRING" id="1915.SLINC_1781"/>
<dbReference type="InterPro" id="IPR053832">
    <property type="entry name" value="DUF6924"/>
</dbReference>
<dbReference type="Proteomes" id="UP000092598">
    <property type="component" value="Chromosome"/>
</dbReference>
<reference evidence="2 3" key="1">
    <citation type="submission" date="2016-07" db="EMBL/GenBank/DDBJ databases">
        <title>Enhancement of antibiotic productionsby engineered nitrateutilization in actinobacteria.</title>
        <authorList>
            <person name="Meng S.C."/>
        </authorList>
    </citation>
    <scope>NUCLEOTIDE SEQUENCE [LARGE SCALE GENOMIC DNA]</scope>
    <source>
        <strain evidence="2 3">NRRL 2936</strain>
    </source>
</reference>
<dbReference type="PATRIC" id="fig|1915.4.peg.2000"/>
<evidence type="ECO:0000313" key="3">
    <source>
        <dbReference type="Proteomes" id="UP000092598"/>
    </source>
</evidence>
<dbReference type="RefSeq" id="WP_067429246.1">
    <property type="nucleotide sequence ID" value="NZ_CP016438.1"/>
</dbReference>
<dbReference type="KEGG" id="sls:SLINC_1781"/>